<dbReference type="SUPFAM" id="SSF51621">
    <property type="entry name" value="Phosphoenolpyruvate/pyruvate domain"/>
    <property type="match status" value="1"/>
</dbReference>
<keyword evidence="2" id="KW-1185">Reference proteome</keyword>
<dbReference type="Gene3D" id="3.20.20.60">
    <property type="entry name" value="Phosphoenolpyruvate-binding domains"/>
    <property type="match status" value="1"/>
</dbReference>
<organism evidence="1 2">
    <name type="scientific">Sphaerisporangium album</name>
    <dbReference type="NCBI Taxonomy" id="509200"/>
    <lineage>
        <taxon>Bacteria</taxon>
        <taxon>Bacillati</taxon>
        <taxon>Actinomycetota</taxon>
        <taxon>Actinomycetes</taxon>
        <taxon>Streptosporangiales</taxon>
        <taxon>Streptosporangiaceae</taxon>
        <taxon>Sphaerisporangium</taxon>
    </lineage>
</organism>
<dbReference type="InterPro" id="IPR039556">
    <property type="entry name" value="ICL/PEPM"/>
</dbReference>
<dbReference type="InterPro" id="IPR040442">
    <property type="entry name" value="Pyrv_kinase-like_dom_sf"/>
</dbReference>
<dbReference type="CDD" id="cd00377">
    <property type="entry name" value="ICL_PEPM"/>
    <property type="match status" value="1"/>
</dbReference>
<dbReference type="OrthoDB" id="9771433at2"/>
<name>A0A367F6F5_9ACTN</name>
<dbReference type="AlphaFoldDB" id="A0A367F6F5"/>
<dbReference type="GO" id="GO:0016833">
    <property type="term" value="F:oxo-acid-lyase activity"/>
    <property type="evidence" value="ECO:0007669"/>
    <property type="project" value="UniProtKB-ARBA"/>
</dbReference>
<dbReference type="EMBL" id="QOIL01000021">
    <property type="protein sequence ID" value="RCG25933.1"/>
    <property type="molecule type" value="Genomic_DNA"/>
</dbReference>
<dbReference type="PANTHER" id="PTHR42905:SF5">
    <property type="entry name" value="CARBOXYVINYL-CARBOXYPHOSPHONATE PHOSPHORYLMUTASE, CHLOROPLASTIC"/>
    <property type="match status" value="1"/>
</dbReference>
<gene>
    <name evidence="1" type="ORF">DQ384_30990</name>
</gene>
<dbReference type="PANTHER" id="PTHR42905">
    <property type="entry name" value="PHOSPHOENOLPYRUVATE CARBOXYLASE"/>
    <property type="match status" value="1"/>
</dbReference>
<dbReference type="InterPro" id="IPR015813">
    <property type="entry name" value="Pyrv/PenolPyrv_kinase-like_dom"/>
</dbReference>
<accession>A0A367F6F5</accession>
<dbReference type="Pfam" id="PF13714">
    <property type="entry name" value="PEP_mutase"/>
    <property type="match status" value="1"/>
</dbReference>
<reference evidence="1 2" key="1">
    <citation type="submission" date="2018-06" db="EMBL/GenBank/DDBJ databases">
        <title>Sphaerisporangium craniellae sp. nov., isolated from a marine sponge in the South China Sea.</title>
        <authorList>
            <person name="Li L."/>
        </authorList>
    </citation>
    <scope>NUCLEOTIDE SEQUENCE [LARGE SCALE GENOMIC DNA]</scope>
    <source>
        <strain evidence="1 2">CCTCC AA 208026</strain>
    </source>
</reference>
<protein>
    <submittedName>
        <fullName evidence="1">Carboxyvinyl-carboxyphosphonate phosphorylmutase</fullName>
    </submittedName>
</protein>
<proteinExistence type="predicted"/>
<evidence type="ECO:0000313" key="2">
    <source>
        <dbReference type="Proteomes" id="UP000253094"/>
    </source>
</evidence>
<dbReference type="Proteomes" id="UP000253094">
    <property type="component" value="Unassembled WGS sequence"/>
</dbReference>
<evidence type="ECO:0000313" key="1">
    <source>
        <dbReference type="EMBL" id="RCG25933.1"/>
    </source>
</evidence>
<dbReference type="RefSeq" id="WP_114032422.1">
    <property type="nucleotide sequence ID" value="NZ_QOIL01000021.1"/>
</dbReference>
<sequence length="283" mass="30006">MSTAWLRRRIAQGPPLVCPGAANALAARVIEDSGFEACYVTGAGIANTYLGAPDLGLVTLTELAGHVAAIRDAVALPLVVDADTGFGNPLGVQRAVRMLERAGADAVQIEDQVHPKRCGHFGGKEVVPVGEMVAKVRAAVDARRDLLVIARTDARAVEGFDAAIDRAARYAEAGADVTFVEAPTSVEELLAVPRRLPGVPQVANLVEGGRTPALPVDRLGDFRIVLFANLALQGAVLGMRRVLSTLRSTGSLSEAAADVAGWEERQRLVRKPAFDELEKRYES</sequence>
<comment type="caution">
    <text evidence="1">The sequence shown here is derived from an EMBL/GenBank/DDBJ whole genome shotgun (WGS) entry which is preliminary data.</text>
</comment>